<name>K9VUW1_9CYAN</name>
<dbReference type="EMBL" id="CP003620">
    <property type="protein sequence ID" value="AFZ11349.1"/>
    <property type="molecule type" value="Genomic_DNA"/>
</dbReference>
<gene>
    <name evidence="2" type="ORF">Cri9333_0372</name>
</gene>
<dbReference type="HOGENOM" id="CLU_176984_0_0_3"/>
<protein>
    <submittedName>
        <fullName evidence="2">Uncharacterized protein</fullName>
    </submittedName>
</protein>
<feature type="compositionally biased region" description="Polar residues" evidence="1">
    <location>
        <begin position="1"/>
        <end position="10"/>
    </location>
</feature>
<dbReference type="eggNOG" id="ENOG50339HY">
    <property type="taxonomic scope" value="Bacteria"/>
</dbReference>
<feature type="region of interest" description="Disordered" evidence="1">
    <location>
        <begin position="1"/>
        <end position="36"/>
    </location>
</feature>
<keyword evidence="3" id="KW-1185">Reference proteome</keyword>
<dbReference type="RefSeq" id="WP_015201490.1">
    <property type="nucleotide sequence ID" value="NC_019753.1"/>
</dbReference>
<dbReference type="OrthoDB" id="514289at2"/>
<sequence>MKLTQSTSQEKYPHRGRIFPERSSTQEQKAQRIQRRQELGERCRPIFEQIRPQLIANHYNWFIAIDPETGNYLLHPSFTGLMEQININYPPDGKVKLAAFRLNENGACGLI</sequence>
<reference evidence="2 3" key="1">
    <citation type="submission" date="2012-06" db="EMBL/GenBank/DDBJ databases">
        <title>Finished chromosome of genome of Crinalium epipsammum PCC 9333.</title>
        <authorList>
            <consortium name="US DOE Joint Genome Institute"/>
            <person name="Gugger M."/>
            <person name="Coursin T."/>
            <person name="Rippka R."/>
            <person name="Tandeau De Marsac N."/>
            <person name="Huntemann M."/>
            <person name="Wei C.-L."/>
            <person name="Han J."/>
            <person name="Detter J.C."/>
            <person name="Han C."/>
            <person name="Tapia R."/>
            <person name="Davenport K."/>
            <person name="Daligault H."/>
            <person name="Erkkila T."/>
            <person name="Gu W."/>
            <person name="Munk A.C.C."/>
            <person name="Teshima H."/>
            <person name="Xu Y."/>
            <person name="Chain P."/>
            <person name="Chen A."/>
            <person name="Krypides N."/>
            <person name="Mavromatis K."/>
            <person name="Markowitz V."/>
            <person name="Szeto E."/>
            <person name="Ivanova N."/>
            <person name="Mikhailova N."/>
            <person name="Ovchinnikova G."/>
            <person name="Pagani I."/>
            <person name="Pati A."/>
            <person name="Goodwin L."/>
            <person name="Peters L."/>
            <person name="Pitluck S."/>
            <person name="Woyke T."/>
            <person name="Kerfeld C."/>
        </authorList>
    </citation>
    <scope>NUCLEOTIDE SEQUENCE [LARGE SCALE GENOMIC DNA]</scope>
    <source>
        <strain evidence="2 3">PCC 9333</strain>
    </source>
</reference>
<accession>K9VUW1</accession>
<dbReference type="KEGG" id="cep:Cri9333_0372"/>
<dbReference type="AlphaFoldDB" id="K9VUW1"/>
<organism evidence="2 3">
    <name type="scientific">Crinalium epipsammum PCC 9333</name>
    <dbReference type="NCBI Taxonomy" id="1173022"/>
    <lineage>
        <taxon>Bacteria</taxon>
        <taxon>Bacillati</taxon>
        <taxon>Cyanobacteriota</taxon>
        <taxon>Cyanophyceae</taxon>
        <taxon>Gomontiellales</taxon>
        <taxon>Gomontiellaceae</taxon>
        <taxon>Crinalium</taxon>
    </lineage>
</organism>
<dbReference type="PATRIC" id="fig|1173022.3.peg.393"/>
<dbReference type="Proteomes" id="UP000010472">
    <property type="component" value="Chromosome"/>
</dbReference>
<evidence type="ECO:0000313" key="3">
    <source>
        <dbReference type="Proteomes" id="UP000010472"/>
    </source>
</evidence>
<evidence type="ECO:0000313" key="2">
    <source>
        <dbReference type="EMBL" id="AFZ11349.1"/>
    </source>
</evidence>
<proteinExistence type="predicted"/>
<evidence type="ECO:0000256" key="1">
    <source>
        <dbReference type="SAM" id="MobiDB-lite"/>
    </source>
</evidence>